<organism evidence="3 4">
    <name type="scientific">Arthrobacter bussei</name>
    <dbReference type="NCBI Taxonomy" id="2594179"/>
    <lineage>
        <taxon>Bacteria</taxon>
        <taxon>Bacillati</taxon>
        <taxon>Actinomycetota</taxon>
        <taxon>Actinomycetes</taxon>
        <taxon>Micrococcales</taxon>
        <taxon>Micrococcaceae</taxon>
        <taxon>Arthrobacter</taxon>
    </lineage>
</organism>
<evidence type="ECO:0000313" key="4">
    <source>
        <dbReference type="Proteomes" id="UP000326464"/>
    </source>
</evidence>
<keyword evidence="2" id="KW-1133">Transmembrane helix</keyword>
<feature type="transmembrane region" description="Helical" evidence="2">
    <location>
        <begin position="123"/>
        <end position="145"/>
    </location>
</feature>
<name>A0A7X1TPN4_9MICC</name>
<feature type="compositionally biased region" description="Pro residues" evidence="1">
    <location>
        <begin position="53"/>
        <end position="62"/>
    </location>
</feature>
<keyword evidence="2" id="KW-0812">Transmembrane</keyword>
<protein>
    <submittedName>
        <fullName evidence="3">Uncharacterized protein</fullName>
    </submittedName>
</protein>
<comment type="caution">
    <text evidence="3">The sequence shown here is derived from an EMBL/GenBank/DDBJ whole genome shotgun (WGS) entry which is preliminary data.</text>
</comment>
<dbReference type="RefSeq" id="WP_152816692.1">
    <property type="nucleotide sequence ID" value="NZ_VJXX01000005.1"/>
</dbReference>
<evidence type="ECO:0000256" key="1">
    <source>
        <dbReference type="SAM" id="MobiDB-lite"/>
    </source>
</evidence>
<proteinExistence type="predicted"/>
<feature type="transmembrane region" description="Helical" evidence="2">
    <location>
        <begin position="6"/>
        <end position="28"/>
    </location>
</feature>
<dbReference type="Proteomes" id="UP000326464">
    <property type="component" value="Unassembled WGS sequence"/>
</dbReference>
<feature type="region of interest" description="Disordered" evidence="1">
    <location>
        <begin position="35"/>
        <end position="64"/>
    </location>
</feature>
<keyword evidence="2" id="KW-0472">Membrane</keyword>
<dbReference type="EMBL" id="VJXX01000005">
    <property type="protein sequence ID" value="MPY11815.1"/>
    <property type="molecule type" value="Genomic_DNA"/>
</dbReference>
<reference evidence="4" key="1">
    <citation type="submission" date="2019-07" db="EMBL/GenBank/DDBJ databases">
        <title>Arthrobacter KR32 sp. nov., isolated from mountain cheese made of cows milk.</title>
        <authorList>
            <person name="Flegler A."/>
        </authorList>
    </citation>
    <scope>NUCLEOTIDE SEQUENCE [LARGE SCALE GENOMIC DNA]</scope>
    <source>
        <strain evidence="4">KR32</strain>
    </source>
</reference>
<feature type="transmembrane region" description="Helical" evidence="2">
    <location>
        <begin position="84"/>
        <end position="103"/>
    </location>
</feature>
<dbReference type="AlphaFoldDB" id="A0A7X1TPN4"/>
<evidence type="ECO:0000256" key="2">
    <source>
        <dbReference type="SAM" id="Phobius"/>
    </source>
</evidence>
<keyword evidence="4" id="KW-1185">Reference proteome</keyword>
<accession>A0A7X1TPN4</accession>
<gene>
    <name evidence="3" type="ORF">FNH21_14005</name>
</gene>
<dbReference type="OrthoDB" id="3388334at2"/>
<sequence>MEALWIVVALLAAGGVGLPVTMLVLRLARSVDTAERRRAEPPEPADQPQFELPEPPAEPPRAPVDALPPGVLRGGLVIGVLERLAVTVAILGGQPVAIAYVVAVKALGRYAELKESPAASERFIIGTLASMLWAAGVASVVKVYLL</sequence>
<evidence type="ECO:0000313" key="3">
    <source>
        <dbReference type="EMBL" id="MPY11815.1"/>
    </source>
</evidence>